<dbReference type="Pfam" id="PF01557">
    <property type="entry name" value="FAA_hydrolase"/>
    <property type="match status" value="1"/>
</dbReference>
<dbReference type="InterPro" id="IPR036663">
    <property type="entry name" value="Fumarylacetoacetase_C_sf"/>
</dbReference>
<dbReference type="Proteomes" id="UP000825890">
    <property type="component" value="Unassembled WGS sequence"/>
</dbReference>
<evidence type="ECO:0000256" key="1">
    <source>
        <dbReference type="ARBA" id="ARBA00010211"/>
    </source>
</evidence>
<dbReference type="GeneID" id="68293503"/>
<keyword evidence="2" id="KW-0479">Metal-binding</keyword>
<sequence length="309" mass="32951">MAKFEALIKFRSAEDGQSYFAPIETNSKSGILEPLSVGTVVAAYSSIEEIQTGAASGKHTIAKLLAPLPSTEVPIYCVGLNYRSHAAEAKLTVPKYPPLWTKPAASLADPDEAIPVNEFCATSLLDFEGELVFVTSRACKNITPAEADGHILGYTVGNDLSCRFFQLPNNSGGQFFYAKAFDKFAPIGPVLVSADTYAKTAAGRRLRTKVNGKIVQDVELASDMIFTPAQVLSHMSQGTTIPAGTAVMTGTAAGVGAFQSPKSFLGNGDVVEVSVDGLGSLRNTIEFAKLAWWRSIWLKVLGVGLYLFT</sequence>
<dbReference type="RefSeq" id="XP_044659224.1">
    <property type="nucleotide sequence ID" value="XM_044803289.1"/>
</dbReference>
<dbReference type="Gene3D" id="3.90.850.10">
    <property type="entry name" value="Fumarylacetoacetase-like, C-terminal domain"/>
    <property type="match status" value="1"/>
</dbReference>
<dbReference type="PANTHER" id="PTHR11820">
    <property type="entry name" value="ACYLPYRUVASE"/>
    <property type="match status" value="1"/>
</dbReference>
<comment type="similarity">
    <text evidence="1">Belongs to the FAH family.</text>
</comment>
<dbReference type="OrthoDB" id="411064at2759"/>
<dbReference type="EMBL" id="BOLY01000005">
    <property type="protein sequence ID" value="GIZ44737.1"/>
    <property type="molecule type" value="Genomic_DNA"/>
</dbReference>
<dbReference type="GO" id="GO:0046872">
    <property type="term" value="F:metal ion binding"/>
    <property type="evidence" value="ECO:0007669"/>
    <property type="project" value="UniProtKB-KW"/>
</dbReference>
<proteinExistence type="inferred from homology"/>
<evidence type="ECO:0000256" key="2">
    <source>
        <dbReference type="ARBA" id="ARBA00022723"/>
    </source>
</evidence>
<dbReference type="GO" id="GO:0006107">
    <property type="term" value="P:oxaloacetate metabolic process"/>
    <property type="evidence" value="ECO:0007669"/>
    <property type="project" value="UniProtKB-ARBA"/>
</dbReference>
<evidence type="ECO:0000313" key="4">
    <source>
        <dbReference type="EMBL" id="GIZ44737.1"/>
    </source>
</evidence>
<dbReference type="SUPFAM" id="SSF56529">
    <property type="entry name" value="FAH"/>
    <property type="match status" value="1"/>
</dbReference>
<reference evidence="4 5" key="1">
    <citation type="submission" date="2021-01" db="EMBL/GenBank/DDBJ databases">
        <title>Cercospora kikuchii MAFF 305040 whole genome shotgun sequence.</title>
        <authorList>
            <person name="Kashiwa T."/>
            <person name="Suzuki T."/>
        </authorList>
    </citation>
    <scope>NUCLEOTIDE SEQUENCE [LARGE SCALE GENOMIC DNA]</scope>
    <source>
        <strain evidence="4 5">MAFF 305040</strain>
    </source>
</reference>
<accession>A0A9P3CNP4</accession>
<dbReference type="PANTHER" id="PTHR11820:SF86">
    <property type="entry name" value="FUMARYLACETOACETATE HYDROLASE FAMILY PROTEIN (AFU_ORTHOLOGUE AFUA_7G07000)"/>
    <property type="match status" value="1"/>
</dbReference>
<name>A0A9P3CNP4_9PEZI</name>
<gene>
    <name evidence="4" type="ORF">CKM354_000792800</name>
</gene>
<dbReference type="InterPro" id="IPR011234">
    <property type="entry name" value="Fumarylacetoacetase-like_C"/>
</dbReference>
<organism evidence="4 5">
    <name type="scientific">Cercospora kikuchii</name>
    <dbReference type="NCBI Taxonomy" id="84275"/>
    <lineage>
        <taxon>Eukaryota</taxon>
        <taxon>Fungi</taxon>
        <taxon>Dikarya</taxon>
        <taxon>Ascomycota</taxon>
        <taxon>Pezizomycotina</taxon>
        <taxon>Dothideomycetes</taxon>
        <taxon>Dothideomycetidae</taxon>
        <taxon>Mycosphaerellales</taxon>
        <taxon>Mycosphaerellaceae</taxon>
        <taxon>Cercospora</taxon>
    </lineage>
</organism>
<feature type="domain" description="Fumarylacetoacetase-like C-terminal" evidence="3">
    <location>
        <begin position="75"/>
        <end position="285"/>
    </location>
</feature>
<dbReference type="GO" id="GO:0018773">
    <property type="term" value="F:acetylpyruvate hydrolase activity"/>
    <property type="evidence" value="ECO:0007669"/>
    <property type="project" value="TreeGrafter"/>
</dbReference>
<protein>
    <recommendedName>
        <fullName evidence="3">Fumarylacetoacetase-like C-terminal domain-containing protein</fullName>
    </recommendedName>
</protein>
<comment type="caution">
    <text evidence="4">The sequence shown here is derived from an EMBL/GenBank/DDBJ whole genome shotgun (WGS) entry which is preliminary data.</text>
</comment>
<dbReference type="AlphaFoldDB" id="A0A9P3CNP4"/>
<dbReference type="FunFam" id="3.90.850.10:FF:000002">
    <property type="entry name" value="2-hydroxyhepta-2,4-diene-1,7-dioate isomerase"/>
    <property type="match status" value="1"/>
</dbReference>
<keyword evidence="5" id="KW-1185">Reference proteome</keyword>
<dbReference type="GO" id="GO:0050163">
    <property type="term" value="F:oxaloacetate tautomerase activity"/>
    <property type="evidence" value="ECO:0007669"/>
    <property type="project" value="UniProtKB-ARBA"/>
</dbReference>
<evidence type="ECO:0000313" key="5">
    <source>
        <dbReference type="Proteomes" id="UP000825890"/>
    </source>
</evidence>
<evidence type="ECO:0000259" key="3">
    <source>
        <dbReference type="Pfam" id="PF01557"/>
    </source>
</evidence>